<feature type="binding site" evidence="8">
    <location>
        <position position="321"/>
    </location>
    <ligand>
        <name>Zn(2+)</name>
        <dbReference type="ChEBI" id="CHEBI:29105"/>
        <label>2</label>
    </ligand>
</feature>
<dbReference type="CDD" id="cd05657">
    <property type="entry name" value="M42_glucanase_like"/>
    <property type="match status" value="1"/>
</dbReference>
<evidence type="ECO:0000256" key="6">
    <source>
        <dbReference type="PIRNR" id="PIRNR001123"/>
    </source>
</evidence>
<gene>
    <name evidence="9" type="ORF">HOLDEFILI_01709</name>
</gene>
<dbReference type="GO" id="GO:0046872">
    <property type="term" value="F:metal ion binding"/>
    <property type="evidence" value="ECO:0007669"/>
    <property type="project" value="UniProtKB-UniRule"/>
</dbReference>
<comment type="caution">
    <text evidence="9">The sequence shown here is derived from an EMBL/GenBank/DDBJ whole genome shotgun (WGS) entry which is preliminary data.</text>
</comment>
<dbReference type="HOGENOM" id="CLU_053520_0_0_9"/>
<evidence type="ECO:0000256" key="2">
    <source>
        <dbReference type="ARBA" id="ARBA00022438"/>
    </source>
</evidence>
<accession>B9Y7B4</accession>
<dbReference type="Gene3D" id="3.40.630.10">
    <property type="entry name" value="Zn peptidases"/>
    <property type="match status" value="1"/>
</dbReference>
<dbReference type="AlphaFoldDB" id="B9Y7B4"/>
<dbReference type="GO" id="GO:0006508">
    <property type="term" value="P:proteolysis"/>
    <property type="evidence" value="ECO:0007669"/>
    <property type="project" value="UniProtKB-KW"/>
</dbReference>
<evidence type="ECO:0000256" key="4">
    <source>
        <dbReference type="ARBA" id="ARBA00022723"/>
    </source>
</evidence>
<dbReference type="SUPFAM" id="SSF53187">
    <property type="entry name" value="Zn-dependent exopeptidases"/>
    <property type="match status" value="1"/>
</dbReference>
<evidence type="ECO:0000256" key="7">
    <source>
        <dbReference type="PIRSR" id="PIRSR001123-1"/>
    </source>
</evidence>
<dbReference type="PANTHER" id="PTHR32481:SF7">
    <property type="entry name" value="AMINOPEPTIDASE YHFE-RELATED"/>
    <property type="match status" value="1"/>
</dbReference>
<keyword evidence="3" id="KW-0645">Protease</keyword>
<protein>
    <submittedName>
        <fullName evidence="9">M42 glutamyl aminopeptidase</fullName>
    </submittedName>
</protein>
<evidence type="ECO:0000256" key="1">
    <source>
        <dbReference type="ARBA" id="ARBA00006272"/>
    </source>
</evidence>
<name>B9Y7B4_9FIRM</name>
<dbReference type="GO" id="GO:0004177">
    <property type="term" value="F:aminopeptidase activity"/>
    <property type="evidence" value="ECO:0007669"/>
    <property type="project" value="UniProtKB-UniRule"/>
</dbReference>
<feature type="binding site" evidence="8">
    <location>
        <position position="70"/>
    </location>
    <ligand>
        <name>Zn(2+)</name>
        <dbReference type="ChEBI" id="CHEBI:29105"/>
        <label>1</label>
    </ligand>
</feature>
<dbReference type="Pfam" id="PF05343">
    <property type="entry name" value="Peptidase_M42"/>
    <property type="match status" value="1"/>
</dbReference>
<reference evidence="9 10" key="2">
    <citation type="submission" date="2009-02" db="EMBL/GenBank/DDBJ databases">
        <title>Draft genome sequence of Holdemania filiformis DSM 12042.</title>
        <authorList>
            <person name="Sudarsanam P."/>
            <person name="Ley R."/>
            <person name="Guruge J."/>
            <person name="Turnbaugh P.J."/>
            <person name="Mahowald M."/>
            <person name="Liep D."/>
            <person name="Gordon J."/>
        </authorList>
    </citation>
    <scope>NUCLEOTIDE SEQUENCE [LARGE SCALE GENOMIC DNA]</scope>
    <source>
        <strain evidence="9 10">DSM 12042</strain>
    </source>
</reference>
<evidence type="ECO:0000313" key="10">
    <source>
        <dbReference type="Proteomes" id="UP000005950"/>
    </source>
</evidence>
<feature type="active site" description="Proton acceptor" evidence="7">
    <location>
        <position position="221"/>
    </location>
</feature>
<evidence type="ECO:0000313" key="9">
    <source>
        <dbReference type="EMBL" id="EEF68122.1"/>
    </source>
</evidence>
<dbReference type="InterPro" id="IPR051464">
    <property type="entry name" value="Peptidase_M42_aminopept"/>
</dbReference>
<feature type="binding site" evidence="8">
    <location>
        <position position="241"/>
    </location>
    <ligand>
        <name>Zn(2+)</name>
        <dbReference type="ChEBI" id="CHEBI:29105"/>
        <label>1</label>
    </ligand>
</feature>
<dbReference type="PANTHER" id="PTHR32481">
    <property type="entry name" value="AMINOPEPTIDASE"/>
    <property type="match status" value="1"/>
</dbReference>
<dbReference type="Gene3D" id="2.40.30.40">
    <property type="entry name" value="Peptidase M42, domain 2"/>
    <property type="match status" value="1"/>
</dbReference>
<sequence>MKKMNEQILADYAQQLLGIDSPTGFTQHAIAWIEEQVQALGYTCYRNAKGNLIVEIEGPADQPVVAVSAHTDTLGLMVRAIKKDGKLAFTRLGGPCLPTLDGEYCRIITRQGKVYTGTILSTAPAVHVYKEASSQERSEETMEVRIDELVRNEEDVRQLGIQAGDIIAIDPKTTITPSGFIKSRFLDDKISAAIFLTLLKALKDENVTLPQKTYFLFSTYEEVGHGASWIPGDVTELLAVDMGCIGTDLSCTETDVSICAKDSGGPYDYQMTSRLIELAQAHQLPYAVDIYPFYGSDCGAALKGGNDIRGALIGPGVHASHGMERTHMQGVSAAYTLLTAYLIEK</sequence>
<dbReference type="eggNOG" id="COG1363">
    <property type="taxonomic scope" value="Bacteria"/>
</dbReference>
<feature type="binding site" evidence="8">
    <location>
        <position position="187"/>
    </location>
    <ligand>
        <name>Zn(2+)</name>
        <dbReference type="ChEBI" id="CHEBI:29105"/>
        <label>2</label>
    </ligand>
</feature>
<keyword evidence="2 9" id="KW-0031">Aminopeptidase</keyword>
<evidence type="ECO:0000256" key="5">
    <source>
        <dbReference type="ARBA" id="ARBA00022801"/>
    </source>
</evidence>
<dbReference type="PIRSF" id="PIRSF001123">
    <property type="entry name" value="PepA_GA"/>
    <property type="match status" value="1"/>
</dbReference>
<feature type="binding site" evidence="8">
    <location>
        <position position="222"/>
    </location>
    <ligand>
        <name>Zn(2+)</name>
        <dbReference type="ChEBI" id="CHEBI:29105"/>
        <label>2</label>
    </ligand>
</feature>
<comment type="cofactor">
    <cofactor evidence="8">
        <name>a divalent metal cation</name>
        <dbReference type="ChEBI" id="CHEBI:60240"/>
    </cofactor>
    <text evidence="8">Binds 2 divalent metal cations per subunit.</text>
</comment>
<reference evidence="9 10" key="1">
    <citation type="submission" date="2008-12" db="EMBL/GenBank/DDBJ databases">
        <authorList>
            <person name="Fulton L."/>
            <person name="Clifton S."/>
            <person name="Fulton B."/>
            <person name="Xu J."/>
            <person name="Minx P."/>
            <person name="Pepin K.H."/>
            <person name="Johnson M."/>
            <person name="Bhonagiri V."/>
            <person name="Nash W.E."/>
            <person name="Mardis E.R."/>
            <person name="Wilson R.K."/>
        </authorList>
    </citation>
    <scope>NUCLEOTIDE SEQUENCE [LARGE SCALE GENOMIC DNA]</scope>
    <source>
        <strain evidence="9 10">DSM 12042</strain>
    </source>
</reference>
<dbReference type="InterPro" id="IPR008007">
    <property type="entry name" value="Peptidase_M42"/>
</dbReference>
<dbReference type="SUPFAM" id="SSF101821">
    <property type="entry name" value="Aminopeptidase/glucanase lid domain"/>
    <property type="match status" value="1"/>
</dbReference>
<dbReference type="Proteomes" id="UP000005950">
    <property type="component" value="Unassembled WGS sequence"/>
</dbReference>
<keyword evidence="4 8" id="KW-0479">Metal-binding</keyword>
<dbReference type="InterPro" id="IPR023367">
    <property type="entry name" value="Peptidase_M42_dom2"/>
</dbReference>
<comment type="similarity">
    <text evidence="1 6">Belongs to the peptidase M42 family.</text>
</comment>
<dbReference type="STRING" id="545696.HOLDEFILI_01709"/>
<evidence type="ECO:0000256" key="3">
    <source>
        <dbReference type="ARBA" id="ARBA00022670"/>
    </source>
</evidence>
<proteinExistence type="inferred from homology"/>
<keyword evidence="5" id="KW-0378">Hydrolase</keyword>
<evidence type="ECO:0000256" key="8">
    <source>
        <dbReference type="PIRSR" id="PIRSR001123-2"/>
    </source>
</evidence>
<feature type="binding site" evidence="8">
    <location>
        <position position="187"/>
    </location>
    <ligand>
        <name>Zn(2+)</name>
        <dbReference type="ChEBI" id="CHEBI:29105"/>
        <label>1</label>
    </ligand>
</feature>
<organism evidence="9 10">
    <name type="scientific">Holdemania filiformis DSM 12042</name>
    <dbReference type="NCBI Taxonomy" id="545696"/>
    <lineage>
        <taxon>Bacteria</taxon>
        <taxon>Bacillati</taxon>
        <taxon>Bacillota</taxon>
        <taxon>Erysipelotrichia</taxon>
        <taxon>Erysipelotrichales</taxon>
        <taxon>Erysipelotrichaceae</taxon>
        <taxon>Holdemania</taxon>
    </lineage>
</organism>
<dbReference type="EMBL" id="ACCF01000095">
    <property type="protein sequence ID" value="EEF68122.1"/>
    <property type="molecule type" value="Genomic_DNA"/>
</dbReference>